<dbReference type="EMBL" id="JAKILK010000020">
    <property type="protein sequence ID" value="MCL1118917.1"/>
    <property type="molecule type" value="Genomic_DNA"/>
</dbReference>
<reference evidence="2 3" key="1">
    <citation type="submission" date="2022-01" db="EMBL/GenBank/DDBJ databases">
        <title>Whole genome-based taxonomy of the Shewanellaceae.</title>
        <authorList>
            <person name="Martin-Rodriguez A.J."/>
        </authorList>
    </citation>
    <scope>NUCLEOTIDE SEQUENCE [LARGE SCALE GENOMIC DNA]</scope>
    <source>
        <strain evidence="2 3">JCM 17801</strain>
    </source>
</reference>
<feature type="region of interest" description="Disordered" evidence="1">
    <location>
        <begin position="1"/>
        <end position="21"/>
    </location>
</feature>
<keyword evidence="3" id="KW-1185">Reference proteome</keyword>
<comment type="caution">
    <text evidence="2">The sequence shown here is derived from an EMBL/GenBank/DDBJ whole genome shotgun (WGS) entry which is preliminary data.</text>
</comment>
<organism evidence="2 3">
    <name type="scientific">Shewanella aestuarii</name>
    <dbReference type="NCBI Taxonomy" id="1028752"/>
    <lineage>
        <taxon>Bacteria</taxon>
        <taxon>Pseudomonadati</taxon>
        <taxon>Pseudomonadota</taxon>
        <taxon>Gammaproteobacteria</taxon>
        <taxon>Alteromonadales</taxon>
        <taxon>Shewanellaceae</taxon>
        <taxon>Shewanella</taxon>
    </lineage>
</organism>
<name>A0ABT0L5B2_9GAMM</name>
<dbReference type="RefSeq" id="WP_188843863.1">
    <property type="nucleotide sequence ID" value="NZ_BMOT01000020.1"/>
</dbReference>
<accession>A0ABT0L5B2</accession>
<protein>
    <submittedName>
        <fullName evidence="2">Uncharacterized protein</fullName>
    </submittedName>
</protein>
<sequence length="84" mass="9486">MTEIKNNHGGSRAGAGRKTKYEKTVVLRVPEKYRSAIKALIEHLDQSETIDKHYMAATSEPVFIRSLQDKPQQVTFTVSPLKKS</sequence>
<evidence type="ECO:0000313" key="2">
    <source>
        <dbReference type="EMBL" id="MCL1118917.1"/>
    </source>
</evidence>
<evidence type="ECO:0000313" key="3">
    <source>
        <dbReference type="Proteomes" id="UP001203212"/>
    </source>
</evidence>
<evidence type="ECO:0000256" key="1">
    <source>
        <dbReference type="SAM" id="MobiDB-lite"/>
    </source>
</evidence>
<proteinExistence type="predicted"/>
<dbReference type="Proteomes" id="UP001203212">
    <property type="component" value="Unassembled WGS sequence"/>
</dbReference>
<gene>
    <name evidence="2" type="ORF">L2689_16970</name>
</gene>